<dbReference type="SUPFAM" id="SSF56796">
    <property type="entry name" value="Dehydroquinate synthase-like"/>
    <property type="match status" value="1"/>
</dbReference>
<keyword evidence="6" id="KW-1185">Reference proteome</keyword>
<dbReference type="RefSeq" id="WP_380501979.1">
    <property type="nucleotide sequence ID" value="NZ_JBHEZX010000001.1"/>
</dbReference>
<comment type="caution">
    <text evidence="5">The sequence shown here is derived from an EMBL/GenBank/DDBJ whole genome shotgun (WGS) entry which is preliminary data.</text>
</comment>
<proteinExistence type="inferred from homology"/>
<evidence type="ECO:0000256" key="2">
    <source>
        <dbReference type="ARBA" id="ARBA00023002"/>
    </source>
</evidence>
<accession>A0ABV6V3J8</accession>
<dbReference type="InterPro" id="IPR001670">
    <property type="entry name" value="ADH_Fe/GldA"/>
</dbReference>
<evidence type="ECO:0000313" key="6">
    <source>
        <dbReference type="Proteomes" id="UP001592582"/>
    </source>
</evidence>
<name>A0ABV6V3J8_9ACTN</name>
<evidence type="ECO:0000259" key="4">
    <source>
        <dbReference type="Pfam" id="PF00465"/>
    </source>
</evidence>
<dbReference type="Pfam" id="PF00465">
    <property type="entry name" value="Fe-ADH"/>
    <property type="match status" value="1"/>
</dbReference>
<feature type="domain" description="Alcohol dehydrogenase iron-type/glycerol dehydrogenase GldA" evidence="4">
    <location>
        <begin position="49"/>
        <end position="203"/>
    </location>
</feature>
<dbReference type="PANTHER" id="PTHR11496">
    <property type="entry name" value="ALCOHOL DEHYDROGENASE"/>
    <property type="match status" value="1"/>
</dbReference>
<protein>
    <submittedName>
        <fullName evidence="5">Daptide-type RiPP biosynthesis dehydogenase</fullName>
    </submittedName>
</protein>
<dbReference type="InterPro" id="IPR049692">
    <property type="entry name" value="Daptide_DH"/>
</dbReference>
<feature type="compositionally biased region" description="Polar residues" evidence="3">
    <location>
        <begin position="442"/>
        <end position="452"/>
    </location>
</feature>
<evidence type="ECO:0000256" key="3">
    <source>
        <dbReference type="SAM" id="MobiDB-lite"/>
    </source>
</evidence>
<sequence>MTANPARPTGTAGSAAPAVPAGTAEGRRTVVDRRTAVLPHDYPGLLARLALRTGGRTVVLLDPGVAGTEFAARIRAAVPASRRDADVLVWSRPGDLPGVQDMARQVGDADLVVAVGGGTVIDQAKLATLLDAHPAVAGRLAVTQRSGLVVLPSDAVRPMPLVAVPTTLGTGTEASAVACLAHTWGKRLVLGSVLTPESSVVDPLATASLPSALVAEGVLEALFRVVSPYIGDHSELPTEDALVEVIAQRLAVLGCQAGQADRSGVAVPAEVRVDVARLSGLTHAGWLHRGRDPYSVKGWLIANELSTVLGIRKIPAVATLLPALWTAVTAGEPRLGSAPRLARIWSRLRAAGPAELAALPADPGPGIAALIDRWRIGREAGADPELIDETALRVVRAWGSGLPMLGGLAAEDVRRLLAAALPPPVPTPAAVPTAQPGPASAPTLTTASWTTA</sequence>
<organism evidence="5 6">
    <name type="scientific">Streptacidiphilus alkalitolerans</name>
    <dbReference type="NCBI Taxonomy" id="3342712"/>
    <lineage>
        <taxon>Bacteria</taxon>
        <taxon>Bacillati</taxon>
        <taxon>Actinomycetota</taxon>
        <taxon>Actinomycetes</taxon>
        <taxon>Kitasatosporales</taxon>
        <taxon>Streptomycetaceae</taxon>
        <taxon>Streptacidiphilus</taxon>
    </lineage>
</organism>
<dbReference type="Proteomes" id="UP001592582">
    <property type="component" value="Unassembled WGS sequence"/>
</dbReference>
<evidence type="ECO:0000256" key="1">
    <source>
        <dbReference type="ARBA" id="ARBA00007358"/>
    </source>
</evidence>
<dbReference type="InterPro" id="IPR039697">
    <property type="entry name" value="Alcohol_dehydrogenase_Fe"/>
</dbReference>
<dbReference type="PANTHER" id="PTHR11496:SF102">
    <property type="entry name" value="ALCOHOL DEHYDROGENASE 4"/>
    <property type="match status" value="1"/>
</dbReference>
<dbReference type="EMBL" id="JBHEZX010000001">
    <property type="protein sequence ID" value="MFC1408290.1"/>
    <property type="molecule type" value="Genomic_DNA"/>
</dbReference>
<dbReference type="Gene3D" id="3.40.50.1970">
    <property type="match status" value="1"/>
</dbReference>
<evidence type="ECO:0000313" key="5">
    <source>
        <dbReference type="EMBL" id="MFC1408290.1"/>
    </source>
</evidence>
<feature type="region of interest" description="Disordered" evidence="3">
    <location>
        <begin position="1"/>
        <end position="26"/>
    </location>
</feature>
<feature type="region of interest" description="Disordered" evidence="3">
    <location>
        <begin position="428"/>
        <end position="452"/>
    </location>
</feature>
<reference evidence="5 6" key="1">
    <citation type="submission" date="2024-09" db="EMBL/GenBank/DDBJ databases">
        <authorList>
            <person name="Lee S.D."/>
        </authorList>
    </citation>
    <scope>NUCLEOTIDE SEQUENCE [LARGE SCALE GENOMIC DNA]</scope>
    <source>
        <strain evidence="5 6">N1-1</strain>
    </source>
</reference>
<dbReference type="NCBIfam" id="NF041822">
    <property type="entry name" value="daptide_DH"/>
    <property type="match status" value="1"/>
</dbReference>
<comment type="similarity">
    <text evidence="1">Belongs to the iron-containing alcohol dehydrogenase family.</text>
</comment>
<gene>
    <name evidence="5" type="primary">mpaC</name>
    <name evidence="5" type="ORF">ACEZDG_03230</name>
</gene>
<keyword evidence="2" id="KW-0560">Oxidoreductase</keyword>